<gene>
    <name evidence="2" type="ORF">LX81_01680</name>
</gene>
<reference evidence="2 3" key="1">
    <citation type="submission" date="2018-06" db="EMBL/GenBank/DDBJ databases">
        <title>Genomic Encyclopedia of Archaeal and Bacterial Type Strains, Phase II (KMG-II): from individual species to whole genera.</title>
        <authorList>
            <person name="Goeker M."/>
        </authorList>
    </citation>
    <scope>NUCLEOTIDE SEQUENCE [LARGE SCALE GENOMIC DNA]</scope>
    <source>
        <strain evidence="2 3">DSM 22009</strain>
    </source>
</reference>
<evidence type="ECO:0000256" key="1">
    <source>
        <dbReference type="SAM" id="SignalP"/>
    </source>
</evidence>
<feature type="signal peptide" evidence="1">
    <location>
        <begin position="1"/>
        <end position="32"/>
    </location>
</feature>
<dbReference type="InterPro" id="IPR018673">
    <property type="entry name" value="DUF2141"/>
</dbReference>
<evidence type="ECO:0000313" key="3">
    <source>
        <dbReference type="Proteomes" id="UP000248916"/>
    </source>
</evidence>
<keyword evidence="3" id="KW-1185">Reference proteome</keyword>
<dbReference type="OrthoDB" id="9788332at2"/>
<keyword evidence="1" id="KW-0732">Signal</keyword>
<feature type="chain" id="PRO_5015953321" evidence="1">
    <location>
        <begin position="33"/>
        <end position="150"/>
    </location>
</feature>
<organism evidence="2 3">
    <name type="scientific">Palleronia aestuarii</name>
    <dbReference type="NCBI Taxonomy" id="568105"/>
    <lineage>
        <taxon>Bacteria</taxon>
        <taxon>Pseudomonadati</taxon>
        <taxon>Pseudomonadota</taxon>
        <taxon>Alphaproteobacteria</taxon>
        <taxon>Rhodobacterales</taxon>
        <taxon>Roseobacteraceae</taxon>
        <taxon>Palleronia</taxon>
    </lineage>
</organism>
<dbReference type="RefSeq" id="WP_111536828.1">
    <property type="nucleotide sequence ID" value="NZ_QKZL01000005.1"/>
</dbReference>
<name>A0A2W7Q5P8_9RHOB</name>
<dbReference type="Proteomes" id="UP000248916">
    <property type="component" value="Unassembled WGS sequence"/>
</dbReference>
<evidence type="ECO:0000313" key="2">
    <source>
        <dbReference type="EMBL" id="PZX17049.1"/>
    </source>
</evidence>
<protein>
    <submittedName>
        <fullName evidence="2">Uncharacterized protein (DUF2141 family)</fullName>
    </submittedName>
</protein>
<accession>A0A2W7Q5P8</accession>
<dbReference type="AlphaFoldDB" id="A0A2W7Q5P8"/>
<comment type="caution">
    <text evidence="2">The sequence shown here is derived from an EMBL/GenBank/DDBJ whole genome shotgun (WGS) entry which is preliminary data.</text>
</comment>
<dbReference type="Pfam" id="PF09912">
    <property type="entry name" value="DUF2141"/>
    <property type="match status" value="1"/>
</dbReference>
<proteinExistence type="predicted"/>
<dbReference type="EMBL" id="QKZL01000005">
    <property type="protein sequence ID" value="PZX17049.1"/>
    <property type="molecule type" value="Genomic_DNA"/>
</dbReference>
<sequence length="150" mass="16138">MEKRPFPVLRERGQSLLLALFATLCLGSAASAADVSVLVDGLRGEVGLLRVAICTQGDFLTAKCAITASAPAPQGKVRLSDVPAGQYAIQAYHDENSNGRLDRNMLGRPMEGMAFSRDAPMRFGPPRYADAVVTIPETGGTTTMTMRYFR</sequence>